<evidence type="ECO:0000256" key="1">
    <source>
        <dbReference type="SAM" id="SignalP"/>
    </source>
</evidence>
<keyword evidence="3" id="KW-1185">Reference proteome</keyword>
<reference evidence="2 3" key="1">
    <citation type="submission" date="2020-10" db="EMBL/GenBank/DDBJ databases">
        <title>Wide distribution of Phycisphaera-like planctomycetes from WD2101 soil group in peatlands and genome analysis of the first cultivated representative.</title>
        <authorList>
            <person name="Dedysh S.N."/>
            <person name="Beletsky A.V."/>
            <person name="Ivanova A."/>
            <person name="Kulichevskaya I.S."/>
            <person name="Suzina N.E."/>
            <person name="Philippov D.A."/>
            <person name="Rakitin A.L."/>
            <person name="Mardanov A.V."/>
            <person name="Ravin N.V."/>
        </authorList>
    </citation>
    <scope>NUCLEOTIDE SEQUENCE [LARGE SCALE GENOMIC DNA]</scope>
    <source>
        <strain evidence="2 3">M1803</strain>
    </source>
</reference>
<proteinExistence type="predicted"/>
<keyword evidence="1" id="KW-0732">Signal</keyword>
<feature type="signal peptide" evidence="1">
    <location>
        <begin position="1"/>
        <end position="19"/>
    </location>
</feature>
<dbReference type="AlphaFoldDB" id="A0A7M2WTX3"/>
<organism evidence="2 3">
    <name type="scientific">Humisphaera borealis</name>
    <dbReference type="NCBI Taxonomy" id="2807512"/>
    <lineage>
        <taxon>Bacteria</taxon>
        <taxon>Pseudomonadati</taxon>
        <taxon>Planctomycetota</taxon>
        <taxon>Phycisphaerae</taxon>
        <taxon>Tepidisphaerales</taxon>
        <taxon>Tepidisphaeraceae</taxon>
        <taxon>Humisphaera</taxon>
    </lineage>
</organism>
<dbReference type="EMBL" id="CP063458">
    <property type="protein sequence ID" value="QOV88975.1"/>
    <property type="molecule type" value="Genomic_DNA"/>
</dbReference>
<name>A0A7M2WTX3_9BACT</name>
<dbReference type="Proteomes" id="UP000593765">
    <property type="component" value="Chromosome"/>
</dbReference>
<feature type="chain" id="PRO_5034939097" evidence="1">
    <location>
        <begin position="20"/>
        <end position="108"/>
    </location>
</feature>
<protein>
    <submittedName>
        <fullName evidence="2">Uncharacterized protein</fullName>
    </submittedName>
</protein>
<evidence type="ECO:0000313" key="3">
    <source>
        <dbReference type="Proteomes" id="UP000593765"/>
    </source>
</evidence>
<dbReference type="KEGG" id="hbs:IPV69_22545"/>
<accession>A0A7M2WTX3</accession>
<sequence length="108" mass="11498">MRRTRQVLAVMLVTTALCADRGAAALSITAQPQAKTQAEASNGSLRGSFFQRLSRTLGGRVSIVLHRQAFFGLSGVAVAPVRSVDGSVPIAHQPVSPFQFRLPPPFVV</sequence>
<gene>
    <name evidence="2" type="ORF">IPV69_22545</name>
</gene>
<evidence type="ECO:0000313" key="2">
    <source>
        <dbReference type="EMBL" id="QOV88975.1"/>
    </source>
</evidence>
<dbReference type="RefSeq" id="WP_206291986.1">
    <property type="nucleotide sequence ID" value="NZ_CP063458.1"/>
</dbReference>